<feature type="transmembrane region" description="Helical" evidence="19">
    <location>
        <begin position="80"/>
        <end position="100"/>
    </location>
</feature>
<dbReference type="EMBL" id="JADINB010000007">
    <property type="protein sequence ID" value="MBO8428366.1"/>
    <property type="molecule type" value="Genomic_DNA"/>
</dbReference>
<protein>
    <recommendedName>
        <fullName evidence="7 18">Phosphatidate cytidylyltransferase</fullName>
        <ecNumber evidence="6 18">2.7.7.41</ecNumber>
    </recommendedName>
</protein>
<keyword evidence="12 18" id="KW-0548">Nucleotidyltransferase</keyword>
<comment type="subcellular location">
    <subcellularLocation>
        <location evidence="2">Cell membrane</location>
        <topology evidence="2">Multi-pass membrane protein</topology>
    </subcellularLocation>
</comment>
<dbReference type="PROSITE" id="PS01315">
    <property type="entry name" value="CDS"/>
    <property type="match status" value="1"/>
</dbReference>
<organism evidence="20 21">
    <name type="scientific">Candidatus Egerieousia excrementavium</name>
    <dbReference type="NCBI Taxonomy" id="2840778"/>
    <lineage>
        <taxon>Bacteria</taxon>
        <taxon>Pseudomonadati</taxon>
        <taxon>Bacteroidota</taxon>
        <taxon>Bacteroidia</taxon>
        <taxon>Bacteroidales</taxon>
        <taxon>Candidatus Egerieousia</taxon>
    </lineage>
</organism>
<keyword evidence="17" id="KW-1208">Phospholipid metabolism</keyword>
<keyword evidence="16" id="KW-0594">Phospholipid biosynthesis</keyword>
<accession>A0A9D9DJJ2</accession>
<keyword evidence="11 18" id="KW-0812">Transmembrane</keyword>
<keyword evidence="10 18" id="KW-0808">Transferase</keyword>
<evidence type="ECO:0000256" key="18">
    <source>
        <dbReference type="RuleBase" id="RU003938"/>
    </source>
</evidence>
<evidence type="ECO:0000256" key="10">
    <source>
        <dbReference type="ARBA" id="ARBA00022679"/>
    </source>
</evidence>
<evidence type="ECO:0000256" key="8">
    <source>
        <dbReference type="ARBA" id="ARBA00022475"/>
    </source>
</evidence>
<evidence type="ECO:0000256" key="17">
    <source>
        <dbReference type="ARBA" id="ARBA00023264"/>
    </source>
</evidence>
<reference evidence="20" key="2">
    <citation type="journal article" date="2021" name="PeerJ">
        <title>Extensive microbial diversity within the chicken gut microbiome revealed by metagenomics and culture.</title>
        <authorList>
            <person name="Gilroy R."/>
            <person name="Ravi A."/>
            <person name="Getino M."/>
            <person name="Pursley I."/>
            <person name="Horton D.L."/>
            <person name="Alikhan N.F."/>
            <person name="Baker D."/>
            <person name="Gharbi K."/>
            <person name="Hall N."/>
            <person name="Watson M."/>
            <person name="Adriaenssens E.M."/>
            <person name="Foster-Nyarko E."/>
            <person name="Jarju S."/>
            <person name="Secka A."/>
            <person name="Antonio M."/>
            <person name="Oren A."/>
            <person name="Chaudhuri R.R."/>
            <person name="La Ragione R."/>
            <person name="Hildebrand F."/>
            <person name="Pallen M.J."/>
        </authorList>
    </citation>
    <scope>NUCLEOTIDE SEQUENCE</scope>
    <source>
        <strain evidence="20">15467</strain>
    </source>
</reference>
<comment type="pathway">
    <text evidence="3 18">Phospholipid metabolism; CDP-diacylglycerol biosynthesis; CDP-diacylglycerol from sn-glycerol 3-phosphate: step 3/3.</text>
</comment>
<evidence type="ECO:0000256" key="13">
    <source>
        <dbReference type="ARBA" id="ARBA00022989"/>
    </source>
</evidence>
<keyword evidence="15 19" id="KW-0472">Membrane</keyword>
<evidence type="ECO:0000256" key="6">
    <source>
        <dbReference type="ARBA" id="ARBA00012487"/>
    </source>
</evidence>
<comment type="pathway">
    <text evidence="4">Lipid metabolism.</text>
</comment>
<keyword evidence="9" id="KW-0444">Lipid biosynthesis</keyword>
<dbReference type="Proteomes" id="UP000823635">
    <property type="component" value="Unassembled WGS sequence"/>
</dbReference>
<evidence type="ECO:0000256" key="4">
    <source>
        <dbReference type="ARBA" id="ARBA00005189"/>
    </source>
</evidence>
<dbReference type="PANTHER" id="PTHR46382">
    <property type="entry name" value="PHOSPHATIDATE CYTIDYLYLTRANSFERASE"/>
    <property type="match status" value="1"/>
</dbReference>
<evidence type="ECO:0000256" key="19">
    <source>
        <dbReference type="SAM" id="Phobius"/>
    </source>
</evidence>
<evidence type="ECO:0000256" key="2">
    <source>
        <dbReference type="ARBA" id="ARBA00004651"/>
    </source>
</evidence>
<evidence type="ECO:0000256" key="1">
    <source>
        <dbReference type="ARBA" id="ARBA00001698"/>
    </source>
</evidence>
<evidence type="ECO:0000256" key="16">
    <source>
        <dbReference type="ARBA" id="ARBA00023209"/>
    </source>
</evidence>
<evidence type="ECO:0000256" key="7">
    <source>
        <dbReference type="ARBA" id="ARBA00019373"/>
    </source>
</evidence>
<feature type="transmembrane region" description="Helical" evidence="19">
    <location>
        <begin position="130"/>
        <end position="153"/>
    </location>
</feature>
<evidence type="ECO:0000256" key="9">
    <source>
        <dbReference type="ARBA" id="ARBA00022516"/>
    </source>
</evidence>
<dbReference type="Pfam" id="PF01148">
    <property type="entry name" value="CTP_transf_1"/>
    <property type="match status" value="1"/>
</dbReference>
<evidence type="ECO:0000256" key="14">
    <source>
        <dbReference type="ARBA" id="ARBA00023098"/>
    </source>
</evidence>
<keyword evidence="8" id="KW-1003">Cell membrane</keyword>
<dbReference type="GO" id="GO:0016024">
    <property type="term" value="P:CDP-diacylglycerol biosynthetic process"/>
    <property type="evidence" value="ECO:0007669"/>
    <property type="project" value="TreeGrafter"/>
</dbReference>
<evidence type="ECO:0000256" key="3">
    <source>
        <dbReference type="ARBA" id="ARBA00005119"/>
    </source>
</evidence>
<feature type="transmembrane region" description="Helical" evidence="19">
    <location>
        <begin position="206"/>
        <end position="226"/>
    </location>
</feature>
<gene>
    <name evidence="20" type="ORF">IAC68_00320</name>
</gene>
<dbReference type="GO" id="GO:0005886">
    <property type="term" value="C:plasma membrane"/>
    <property type="evidence" value="ECO:0007669"/>
    <property type="project" value="UniProtKB-SubCell"/>
</dbReference>
<comment type="catalytic activity">
    <reaction evidence="1 18">
        <text>a 1,2-diacyl-sn-glycero-3-phosphate + CTP + H(+) = a CDP-1,2-diacyl-sn-glycerol + diphosphate</text>
        <dbReference type="Rhea" id="RHEA:16229"/>
        <dbReference type="ChEBI" id="CHEBI:15378"/>
        <dbReference type="ChEBI" id="CHEBI:33019"/>
        <dbReference type="ChEBI" id="CHEBI:37563"/>
        <dbReference type="ChEBI" id="CHEBI:58332"/>
        <dbReference type="ChEBI" id="CHEBI:58608"/>
        <dbReference type="EC" id="2.7.7.41"/>
    </reaction>
</comment>
<keyword evidence="14" id="KW-0443">Lipid metabolism</keyword>
<sequence length="297" mass="32714">MNNFIIRSISGIAFTAIVILAILAGPLWYALLFFIIIALMANEYLNLTIGREKTVTKALAVTSALSLFAISFLIEYSGISYRYLLLCMIPLFAIFITNLYRKEYNIHTFTQEPEKKGEARGGRVNNGYEMFPFAIAAVVYTALPFSSCNLIIFDSEGNYSAFMLLFMFIVLWMNDVGAYCIGSAFGQKGDGKRGKLFPSISPKKSWAGFFGGLASCIMAAVIMSYIDVFEISTTKAIVLGIIICIFGVWGDLTESQLKRNFGVKDSGRIIPGHGGMLDRFDAALLAFPAAIIFSLLI</sequence>
<evidence type="ECO:0000256" key="12">
    <source>
        <dbReference type="ARBA" id="ARBA00022695"/>
    </source>
</evidence>
<proteinExistence type="inferred from homology"/>
<feature type="transmembrane region" description="Helical" evidence="19">
    <location>
        <begin position="12"/>
        <end position="42"/>
    </location>
</feature>
<name>A0A9D9DJJ2_9BACT</name>
<dbReference type="InterPro" id="IPR000374">
    <property type="entry name" value="PC_trans"/>
</dbReference>
<evidence type="ECO:0000256" key="11">
    <source>
        <dbReference type="ARBA" id="ARBA00022692"/>
    </source>
</evidence>
<comment type="caution">
    <text evidence="20">The sequence shown here is derived from an EMBL/GenBank/DDBJ whole genome shotgun (WGS) entry which is preliminary data.</text>
</comment>
<dbReference type="PANTHER" id="PTHR46382:SF1">
    <property type="entry name" value="PHOSPHATIDATE CYTIDYLYLTRANSFERASE"/>
    <property type="match status" value="1"/>
</dbReference>
<feature type="transmembrane region" description="Helical" evidence="19">
    <location>
        <begin position="232"/>
        <end position="250"/>
    </location>
</feature>
<evidence type="ECO:0000313" key="20">
    <source>
        <dbReference type="EMBL" id="MBO8428366.1"/>
    </source>
</evidence>
<dbReference type="AlphaFoldDB" id="A0A9D9DJJ2"/>
<evidence type="ECO:0000313" key="21">
    <source>
        <dbReference type="Proteomes" id="UP000823635"/>
    </source>
</evidence>
<evidence type="ECO:0000256" key="5">
    <source>
        <dbReference type="ARBA" id="ARBA00010185"/>
    </source>
</evidence>
<reference evidence="20" key="1">
    <citation type="submission" date="2020-10" db="EMBL/GenBank/DDBJ databases">
        <authorList>
            <person name="Gilroy R."/>
        </authorList>
    </citation>
    <scope>NUCLEOTIDE SEQUENCE</scope>
    <source>
        <strain evidence="20">15467</strain>
    </source>
</reference>
<dbReference type="EC" id="2.7.7.41" evidence="6 18"/>
<dbReference type="GO" id="GO:0004605">
    <property type="term" value="F:phosphatidate cytidylyltransferase activity"/>
    <property type="evidence" value="ECO:0007669"/>
    <property type="project" value="UniProtKB-EC"/>
</dbReference>
<evidence type="ECO:0000256" key="15">
    <source>
        <dbReference type="ARBA" id="ARBA00023136"/>
    </source>
</evidence>
<feature type="transmembrane region" description="Helical" evidence="19">
    <location>
        <begin position="54"/>
        <end position="74"/>
    </location>
</feature>
<comment type="similarity">
    <text evidence="5 18">Belongs to the CDS family.</text>
</comment>
<feature type="transmembrane region" description="Helical" evidence="19">
    <location>
        <begin position="159"/>
        <end position="185"/>
    </location>
</feature>
<keyword evidence="13 19" id="KW-1133">Transmembrane helix</keyword>